<dbReference type="Proteomes" id="UP000306223">
    <property type="component" value="Unassembled WGS sequence"/>
</dbReference>
<proteinExistence type="predicted"/>
<dbReference type="RefSeq" id="WP_136857788.1">
    <property type="nucleotide sequence ID" value="NZ_SUNH01000025.1"/>
</dbReference>
<evidence type="ECO:0000313" key="2">
    <source>
        <dbReference type="Proteomes" id="UP000306223"/>
    </source>
</evidence>
<accession>A0A4U0QJW0</accession>
<gene>
    <name evidence="1" type="ORF">FA740_15745</name>
</gene>
<dbReference type="AlphaFoldDB" id="A0A4U0QJW0"/>
<organism evidence="1 2">
    <name type="scientific">Paracoccus hibiscisoli</name>
    <dbReference type="NCBI Taxonomy" id="2023261"/>
    <lineage>
        <taxon>Bacteria</taxon>
        <taxon>Pseudomonadati</taxon>
        <taxon>Pseudomonadota</taxon>
        <taxon>Alphaproteobacteria</taxon>
        <taxon>Rhodobacterales</taxon>
        <taxon>Paracoccaceae</taxon>
        <taxon>Paracoccus</taxon>
    </lineage>
</organism>
<protein>
    <submittedName>
        <fullName evidence="1">Uncharacterized protein</fullName>
    </submittedName>
</protein>
<dbReference type="EMBL" id="SUNH01000025">
    <property type="protein sequence ID" value="TJZ82011.1"/>
    <property type="molecule type" value="Genomic_DNA"/>
</dbReference>
<dbReference type="OrthoDB" id="7776614at2"/>
<sequence length="80" mass="8454">MSEQVPDLPLLRGALVNALDEAAVLRDLLGLVFWAAEAVPGPKAAPLTRGALLALDRLDLLVGHLETARAHIAASPKNIR</sequence>
<evidence type="ECO:0000313" key="1">
    <source>
        <dbReference type="EMBL" id="TJZ82011.1"/>
    </source>
</evidence>
<reference evidence="1 2" key="1">
    <citation type="submission" date="2019-04" db="EMBL/GenBank/DDBJ databases">
        <authorList>
            <person name="Li J."/>
        </authorList>
    </citation>
    <scope>NUCLEOTIDE SEQUENCE [LARGE SCALE GENOMIC DNA]</scope>
    <source>
        <strain evidence="1 2">CCTCC AB2016182</strain>
    </source>
</reference>
<name>A0A4U0QJW0_9RHOB</name>
<keyword evidence="2" id="KW-1185">Reference proteome</keyword>
<comment type="caution">
    <text evidence="1">The sequence shown here is derived from an EMBL/GenBank/DDBJ whole genome shotgun (WGS) entry which is preliminary data.</text>
</comment>